<protein>
    <recommendedName>
        <fullName evidence="2">Peptidase C39-like domain-containing protein</fullName>
    </recommendedName>
</protein>
<sequence length="197" mass="22126">MLFINQNDYPDMPYPTDTEHPDSECMLHGTVEMAGCGICSCCMVVDRLTMETLSLEECIQMSINCGANHEPGTDMVLLAPVVAKKYDLYLKTSNNTGELIECLQSGGCAILNPGGDREGYHGLFTRGGHYITAVSYHDGEILILDPSWSEDKFQTPERKGKVREAGCLVYASPEVIIEDTENRRPRYFLFWRNSDRK</sequence>
<dbReference type="Gene3D" id="3.90.70.10">
    <property type="entry name" value="Cysteine proteinases"/>
    <property type="match status" value="1"/>
</dbReference>
<name>A0A0H5Q272_9ZZZZ</name>
<organism evidence="1">
    <name type="scientific">uncultured prokaryote</name>
    <dbReference type="NCBI Taxonomy" id="198431"/>
    <lineage>
        <taxon>unclassified sequences</taxon>
        <taxon>environmental samples</taxon>
    </lineage>
</organism>
<evidence type="ECO:0008006" key="2">
    <source>
        <dbReference type="Google" id="ProtNLM"/>
    </source>
</evidence>
<evidence type="ECO:0000313" key="1">
    <source>
        <dbReference type="EMBL" id="CRY96116.1"/>
    </source>
</evidence>
<accession>A0A0H5Q272</accession>
<proteinExistence type="predicted"/>
<reference evidence="1" key="2">
    <citation type="submission" date="2015-07" db="EMBL/GenBank/DDBJ databases">
        <title>Plasmids, circular viruses and viroids from rat gut.</title>
        <authorList>
            <person name="Jorgensen T.J."/>
            <person name="Hansen M.A."/>
            <person name="Xu Z."/>
            <person name="Tabak M.A."/>
            <person name="Sorensen S.J."/>
            <person name="Hansen L.H."/>
        </authorList>
    </citation>
    <scope>NUCLEOTIDE SEQUENCE</scope>
    <source>
        <strain evidence="1">RGFK0931</strain>
    </source>
</reference>
<dbReference type="AlphaFoldDB" id="A0A0H5Q272"/>
<dbReference type="EMBL" id="LN853530">
    <property type="protein sequence ID" value="CRY96116.1"/>
    <property type="molecule type" value="Genomic_DNA"/>
</dbReference>
<reference evidence="1" key="1">
    <citation type="submission" date="2015-06" db="EMBL/GenBank/DDBJ databases">
        <authorList>
            <person name="Joergensen T."/>
        </authorList>
    </citation>
    <scope>NUCLEOTIDE SEQUENCE</scope>
    <source>
        <strain evidence="1">RGFK0931</strain>
    </source>
</reference>